<keyword evidence="2" id="KW-0812">Transmembrane</keyword>
<reference evidence="3" key="2">
    <citation type="journal article" date="2013" name="Mar. Genomics">
        <title>Expression of sulfatases in Rhodopirellula baltica and the diversity of sulfatases in the genus Rhodopirellula.</title>
        <authorList>
            <person name="Wegner C.E."/>
            <person name="Richter-Heitmann T."/>
            <person name="Klindworth A."/>
            <person name="Klockow C."/>
            <person name="Richter M."/>
            <person name="Achstetter T."/>
            <person name="Glockner F.O."/>
            <person name="Harder J."/>
        </authorList>
    </citation>
    <scope>NUCLEOTIDE SEQUENCE [LARGE SCALE GENOMIC DNA]</scope>
    <source>
        <strain evidence="3">6C</strain>
    </source>
</reference>
<comment type="caution">
    <text evidence="3">The sequence shown here is derived from an EMBL/GenBank/DDBJ whole genome shotgun (WGS) entry which is preliminary data.</text>
</comment>
<feature type="compositionally biased region" description="Low complexity" evidence="1">
    <location>
        <begin position="48"/>
        <end position="59"/>
    </location>
</feature>
<organism evidence="3 4">
    <name type="scientific">Rhodopirellula europaea 6C</name>
    <dbReference type="NCBI Taxonomy" id="1263867"/>
    <lineage>
        <taxon>Bacteria</taxon>
        <taxon>Pseudomonadati</taxon>
        <taxon>Planctomycetota</taxon>
        <taxon>Planctomycetia</taxon>
        <taxon>Pirellulales</taxon>
        <taxon>Pirellulaceae</taxon>
        <taxon>Rhodopirellula</taxon>
    </lineage>
</organism>
<dbReference type="Proteomes" id="UP000011529">
    <property type="component" value="Unassembled WGS sequence"/>
</dbReference>
<evidence type="ECO:0000256" key="1">
    <source>
        <dbReference type="SAM" id="MobiDB-lite"/>
    </source>
</evidence>
<accession>M2A4M5</accession>
<name>M2A4M5_9BACT</name>
<reference evidence="3" key="1">
    <citation type="submission" date="2012-11" db="EMBL/GenBank/DDBJ databases">
        <title>Permanent draft genomes of Rhodopirellula europaea strain SH398 and 6C.</title>
        <authorList>
            <person name="Richter M."/>
            <person name="Richter-Heitmann T."/>
            <person name="Frank C."/>
            <person name="Harder J."/>
            <person name="Glockner F.O."/>
        </authorList>
    </citation>
    <scope>NUCLEOTIDE SEQUENCE</scope>
    <source>
        <strain evidence="3">6C</strain>
    </source>
</reference>
<gene>
    <name evidence="3" type="ORF">RE6C_04508</name>
</gene>
<proteinExistence type="predicted"/>
<keyword evidence="2" id="KW-0472">Membrane</keyword>
<protein>
    <submittedName>
        <fullName evidence="3">Uncharacterized protein</fullName>
    </submittedName>
</protein>
<keyword evidence="2" id="KW-1133">Transmembrane helix</keyword>
<dbReference type="EMBL" id="ANMO01000211">
    <property type="protein sequence ID" value="EMB14701.1"/>
    <property type="molecule type" value="Genomic_DNA"/>
</dbReference>
<dbReference type="AlphaFoldDB" id="M2A4M5"/>
<sequence>MSQPNNRAIVNPVVGVVAGAAGVALALLVETPVQRLSRLSVSVCWSETSTGMSSPASSSNQIEPDTGESTDPAAAGWSANVWWVKACSEMLLNTTHATMHIQFVRAGVERRRIECKIGDAFGNDW</sequence>
<feature type="region of interest" description="Disordered" evidence="1">
    <location>
        <begin position="48"/>
        <end position="73"/>
    </location>
</feature>
<feature type="compositionally biased region" description="Polar residues" evidence="1">
    <location>
        <begin position="60"/>
        <end position="69"/>
    </location>
</feature>
<evidence type="ECO:0000313" key="4">
    <source>
        <dbReference type="Proteomes" id="UP000011529"/>
    </source>
</evidence>
<evidence type="ECO:0000256" key="2">
    <source>
        <dbReference type="SAM" id="Phobius"/>
    </source>
</evidence>
<keyword evidence="4" id="KW-1185">Reference proteome</keyword>
<evidence type="ECO:0000313" key="3">
    <source>
        <dbReference type="EMBL" id="EMB14701.1"/>
    </source>
</evidence>
<feature type="transmembrane region" description="Helical" evidence="2">
    <location>
        <begin position="12"/>
        <end position="29"/>
    </location>
</feature>